<dbReference type="InterPro" id="IPR027474">
    <property type="entry name" value="L-asparaginase_N"/>
</dbReference>
<dbReference type="SMART" id="SM00870">
    <property type="entry name" value="Asparaginase"/>
    <property type="match status" value="1"/>
</dbReference>
<dbReference type="EC" id="3.5.1.1" evidence="2"/>
<dbReference type="EMBL" id="JAPDRN010000200">
    <property type="protein sequence ID" value="KAJ9613684.1"/>
    <property type="molecule type" value="Genomic_DNA"/>
</dbReference>
<keyword evidence="8" id="KW-0732">Signal</keyword>
<feature type="active site" evidence="6">
    <location>
        <position position="58"/>
    </location>
</feature>
<evidence type="ECO:0000256" key="6">
    <source>
        <dbReference type="PROSITE-ProRule" id="PRU10099"/>
    </source>
</evidence>
<evidence type="ECO:0000256" key="2">
    <source>
        <dbReference type="ARBA" id="ARBA00012920"/>
    </source>
</evidence>
<comment type="catalytic activity">
    <reaction evidence="4">
        <text>L-asparagine + H2O = L-aspartate + NH4(+)</text>
        <dbReference type="Rhea" id="RHEA:21016"/>
        <dbReference type="ChEBI" id="CHEBI:15377"/>
        <dbReference type="ChEBI" id="CHEBI:28938"/>
        <dbReference type="ChEBI" id="CHEBI:29991"/>
        <dbReference type="ChEBI" id="CHEBI:58048"/>
        <dbReference type="EC" id="3.5.1.1"/>
    </reaction>
</comment>
<comment type="caution">
    <text evidence="11">The sequence shown here is derived from an EMBL/GenBank/DDBJ whole genome shotgun (WGS) entry which is preliminary data.</text>
</comment>
<dbReference type="PIRSF" id="PIRSF001220">
    <property type="entry name" value="L-ASNase_gatD"/>
    <property type="match status" value="1"/>
</dbReference>
<feature type="active site" description="O-isoaspartyl threonine intermediate" evidence="5">
    <location>
        <position position="58"/>
    </location>
</feature>
<protein>
    <recommendedName>
        <fullName evidence="2">asparaginase</fullName>
        <ecNumber evidence="2">3.5.1.1</ecNumber>
    </recommendedName>
</protein>
<evidence type="ECO:0000259" key="10">
    <source>
        <dbReference type="Pfam" id="PF17763"/>
    </source>
</evidence>
<comment type="similarity">
    <text evidence="1 7">Belongs to the asparaginase 1 family.</text>
</comment>
<feature type="signal peptide" evidence="8">
    <location>
        <begin position="1"/>
        <end position="20"/>
    </location>
</feature>
<dbReference type="FunFam" id="3.40.50.1170:FF:000001">
    <property type="entry name" value="L-asparaginase 2"/>
    <property type="match status" value="1"/>
</dbReference>
<evidence type="ECO:0000313" key="12">
    <source>
        <dbReference type="Proteomes" id="UP001172681"/>
    </source>
</evidence>
<dbReference type="AlphaFoldDB" id="A0AA39CLK5"/>
<dbReference type="InterPro" id="IPR027473">
    <property type="entry name" value="L-asparaginase_C"/>
</dbReference>
<keyword evidence="12" id="KW-1185">Reference proteome</keyword>
<organism evidence="11 12">
    <name type="scientific">Knufia peltigerae</name>
    <dbReference type="NCBI Taxonomy" id="1002370"/>
    <lineage>
        <taxon>Eukaryota</taxon>
        <taxon>Fungi</taxon>
        <taxon>Dikarya</taxon>
        <taxon>Ascomycota</taxon>
        <taxon>Pezizomycotina</taxon>
        <taxon>Eurotiomycetes</taxon>
        <taxon>Chaetothyriomycetidae</taxon>
        <taxon>Chaetothyriales</taxon>
        <taxon>Trichomeriaceae</taxon>
        <taxon>Knufia</taxon>
    </lineage>
</organism>
<dbReference type="Pfam" id="PF00710">
    <property type="entry name" value="Asparaginase"/>
    <property type="match status" value="1"/>
</dbReference>
<evidence type="ECO:0000256" key="8">
    <source>
        <dbReference type="SAM" id="SignalP"/>
    </source>
</evidence>
<feature type="domain" description="L-asparaginase N-terminal" evidence="9">
    <location>
        <begin position="49"/>
        <end position="239"/>
    </location>
</feature>
<evidence type="ECO:0000256" key="3">
    <source>
        <dbReference type="ARBA" id="ARBA00022801"/>
    </source>
</evidence>
<proteinExistence type="inferred from homology"/>
<sequence length="374" mass="39025">MLPAVLVVAAGLAAVSTAAASALPVVPPSLHSLYARQDVQSPINASLPNVTIFATGGTIASLSDTNTETVVETVGLGVQELVAAVPEILNYSNIQGYQVSNVPSSTLNQTVLLKLAPLINEELAKDNVTGVVVTHGSDTLEETSFFLSLVVNSTKPVVVVGAMRPSTALSADGPLNLVQAVSLASSPSAVGRGVMITLNDRIGNAFYTSKYNANALDTFHSTEAGQLGFFINQLPYFYYEPATPIGRRTFDISGTDVLPQIDIIVSHQDMDAKLFNSTVQNGARGVVVAGTGAGGVTRPGIAVAKAVYEATGVPIVASHRTPDGFVPLDPDNAFFIPSGFLNPWKARILLQLAVNAGYGHDQIVDLFGLGQPKS</sequence>
<dbReference type="PROSITE" id="PS51732">
    <property type="entry name" value="ASN_GLN_ASE_3"/>
    <property type="match status" value="1"/>
</dbReference>
<dbReference type="Pfam" id="PF17763">
    <property type="entry name" value="Asparaginase_C"/>
    <property type="match status" value="1"/>
</dbReference>
<dbReference type="Gene3D" id="3.40.50.1170">
    <property type="entry name" value="L-asparaginase, N-terminal domain"/>
    <property type="match status" value="1"/>
</dbReference>
<dbReference type="GO" id="GO:0004067">
    <property type="term" value="F:asparaginase activity"/>
    <property type="evidence" value="ECO:0007669"/>
    <property type="project" value="UniProtKB-UniRule"/>
</dbReference>
<dbReference type="SUPFAM" id="SSF53774">
    <property type="entry name" value="Glutaminase/Asparaginase"/>
    <property type="match status" value="1"/>
</dbReference>
<gene>
    <name evidence="11" type="ORF">H2204_014759</name>
</gene>
<feature type="domain" description="Asparaginase/glutaminase C-terminal" evidence="10">
    <location>
        <begin position="260"/>
        <end position="367"/>
    </location>
</feature>
<evidence type="ECO:0000256" key="1">
    <source>
        <dbReference type="ARBA" id="ARBA00010518"/>
    </source>
</evidence>
<dbReference type="PROSITE" id="PS00144">
    <property type="entry name" value="ASN_GLN_ASE_1"/>
    <property type="match status" value="1"/>
</dbReference>
<evidence type="ECO:0000256" key="7">
    <source>
        <dbReference type="RuleBase" id="RU004456"/>
    </source>
</evidence>
<dbReference type="GO" id="GO:0006530">
    <property type="term" value="P:L-asparagine catabolic process"/>
    <property type="evidence" value="ECO:0007669"/>
    <property type="project" value="UniProtKB-ARBA"/>
</dbReference>
<dbReference type="InterPro" id="IPR037152">
    <property type="entry name" value="L-asparaginase_N_sf"/>
</dbReference>
<dbReference type="PANTHER" id="PTHR11707:SF28">
    <property type="entry name" value="60 KDA LYSOPHOSPHOLIPASE"/>
    <property type="match status" value="1"/>
</dbReference>
<dbReference type="InterPro" id="IPR004550">
    <property type="entry name" value="AsnASE_II"/>
</dbReference>
<evidence type="ECO:0000256" key="4">
    <source>
        <dbReference type="ARBA" id="ARBA00049366"/>
    </source>
</evidence>
<dbReference type="InterPro" id="IPR036152">
    <property type="entry name" value="Asp/glu_Ase-like_sf"/>
</dbReference>
<evidence type="ECO:0000256" key="5">
    <source>
        <dbReference type="PIRSR" id="PIRSR001220-1"/>
    </source>
</evidence>
<dbReference type="InterPro" id="IPR006034">
    <property type="entry name" value="Asparaginase/glutaminase-like"/>
</dbReference>
<dbReference type="Gene3D" id="3.40.50.40">
    <property type="match status" value="1"/>
</dbReference>
<dbReference type="CDD" id="cd08964">
    <property type="entry name" value="L-asparaginase_II"/>
    <property type="match status" value="1"/>
</dbReference>
<accession>A0AA39CLK5</accession>
<dbReference type="PANTHER" id="PTHR11707">
    <property type="entry name" value="L-ASPARAGINASE"/>
    <property type="match status" value="1"/>
</dbReference>
<keyword evidence="3" id="KW-0378">Hydrolase</keyword>
<dbReference type="PIRSF" id="PIRSF500176">
    <property type="entry name" value="L_ASNase"/>
    <property type="match status" value="1"/>
</dbReference>
<dbReference type="Proteomes" id="UP001172681">
    <property type="component" value="Unassembled WGS sequence"/>
</dbReference>
<feature type="chain" id="PRO_5041335117" description="asparaginase" evidence="8">
    <location>
        <begin position="21"/>
        <end position="374"/>
    </location>
</feature>
<dbReference type="InterPro" id="IPR040919">
    <property type="entry name" value="Asparaginase_C"/>
</dbReference>
<dbReference type="PRINTS" id="PR00139">
    <property type="entry name" value="ASNGLNASE"/>
</dbReference>
<evidence type="ECO:0000313" key="11">
    <source>
        <dbReference type="EMBL" id="KAJ9613684.1"/>
    </source>
</evidence>
<dbReference type="NCBIfam" id="TIGR00520">
    <property type="entry name" value="asnASE_II"/>
    <property type="match status" value="1"/>
</dbReference>
<name>A0AA39CLK5_9EURO</name>
<dbReference type="InterPro" id="IPR020827">
    <property type="entry name" value="Asparaginase/glutaminase_AS1"/>
</dbReference>
<evidence type="ECO:0000259" key="9">
    <source>
        <dbReference type="Pfam" id="PF00710"/>
    </source>
</evidence>
<reference evidence="11" key="1">
    <citation type="submission" date="2022-10" db="EMBL/GenBank/DDBJ databases">
        <title>Culturing micro-colonial fungi from biological soil crusts in the Mojave desert and describing Neophaeococcomyces mojavensis, and introducing the new genera and species Taxawa tesnikishii.</title>
        <authorList>
            <person name="Kurbessoian T."/>
            <person name="Stajich J.E."/>
        </authorList>
    </citation>
    <scope>NUCLEOTIDE SEQUENCE</scope>
    <source>
        <strain evidence="11">TK_35</strain>
    </source>
</reference>